<dbReference type="AlphaFoldDB" id="A0A9P8PC17"/>
<proteinExistence type="predicted"/>
<evidence type="ECO:0000256" key="1">
    <source>
        <dbReference type="SAM" id="SignalP"/>
    </source>
</evidence>
<reference evidence="2" key="2">
    <citation type="submission" date="2021-01" db="EMBL/GenBank/DDBJ databases">
        <authorList>
            <person name="Schikora-Tamarit M.A."/>
        </authorList>
    </citation>
    <scope>NUCLEOTIDE SEQUENCE</scope>
    <source>
        <strain evidence="2">CBS6075</strain>
    </source>
</reference>
<dbReference type="GeneID" id="70234522"/>
<sequence>MKISISSPILILAAWCQLGSAETTHSYQFAASKVDAASSLIAEMGRSLTLDDTGHSTVQAIIDVFSYDVSANEKKYKSFLRATNNPSASTFVNKLESVLSYQETAASTGSDVTKLVQLELGLMTAVPWVDTVYQELAYQLDAVSYASNSSVAVDTKLEHFHYVTTTSGWGSSISPHSSNTPSHSAFSVAAASSLANNTSAPVSTAF</sequence>
<protein>
    <recommendedName>
        <fullName evidence="4">Cell wall protein</fullName>
    </recommendedName>
</protein>
<comment type="caution">
    <text evidence="2">The sequence shown here is derived from an EMBL/GenBank/DDBJ whole genome shotgun (WGS) entry which is preliminary data.</text>
</comment>
<keyword evidence="1" id="KW-0732">Signal</keyword>
<evidence type="ECO:0000313" key="2">
    <source>
        <dbReference type="EMBL" id="KAH3668800.1"/>
    </source>
</evidence>
<dbReference type="RefSeq" id="XP_046063214.1">
    <property type="nucleotide sequence ID" value="XM_046203437.1"/>
</dbReference>
<evidence type="ECO:0000313" key="3">
    <source>
        <dbReference type="Proteomes" id="UP000769157"/>
    </source>
</evidence>
<feature type="chain" id="PRO_5040184325" description="Cell wall protein" evidence="1">
    <location>
        <begin position="22"/>
        <end position="206"/>
    </location>
</feature>
<keyword evidence="3" id="KW-1185">Reference proteome</keyword>
<organism evidence="2 3">
    <name type="scientific">Ogataea philodendri</name>
    <dbReference type="NCBI Taxonomy" id="1378263"/>
    <lineage>
        <taxon>Eukaryota</taxon>
        <taxon>Fungi</taxon>
        <taxon>Dikarya</taxon>
        <taxon>Ascomycota</taxon>
        <taxon>Saccharomycotina</taxon>
        <taxon>Pichiomycetes</taxon>
        <taxon>Pichiales</taxon>
        <taxon>Pichiaceae</taxon>
        <taxon>Ogataea</taxon>
    </lineage>
</organism>
<accession>A0A9P8PC17</accession>
<feature type="signal peptide" evidence="1">
    <location>
        <begin position="1"/>
        <end position="21"/>
    </location>
</feature>
<gene>
    <name evidence="2" type="ORF">OGAPHI_002555</name>
</gene>
<evidence type="ECO:0008006" key="4">
    <source>
        <dbReference type="Google" id="ProtNLM"/>
    </source>
</evidence>
<dbReference type="EMBL" id="JAEUBE010000158">
    <property type="protein sequence ID" value="KAH3668800.1"/>
    <property type="molecule type" value="Genomic_DNA"/>
</dbReference>
<dbReference type="Proteomes" id="UP000769157">
    <property type="component" value="Unassembled WGS sequence"/>
</dbReference>
<name>A0A9P8PC17_9ASCO</name>
<reference evidence="2" key="1">
    <citation type="journal article" date="2021" name="Open Biol.">
        <title>Shared evolutionary footprints suggest mitochondrial oxidative damage underlies multiple complex I losses in fungi.</title>
        <authorList>
            <person name="Schikora-Tamarit M.A."/>
            <person name="Marcet-Houben M."/>
            <person name="Nosek J."/>
            <person name="Gabaldon T."/>
        </authorList>
    </citation>
    <scope>NUCLEOTIDE SEQUENCE</scope>
    <source>
        <strain evidence="2">CBS6075</strain>
    </source>
</reference>